<sequence>MECRWRNILTPAYLRRWCDLRKVFASKLKPAGNLKASVETVGLTWQGRAHSGLDDARNTANLALYLMRERGVVMRQSGAFGDAPAVAGQLRLRQSSLSSFVVSSDKQAKGAARWGGQCHCGVPAALRVTKKPGVNNGRSFFSCGRWRVISSAQRRSHCDFFQWAEAPGQGQGAVLAAAHHDALQWPGPELTDAQDLE</sequence>
<keyword evidence="1" id="KW-0479">Metal-binding</keyword>
<organism evidence="6 7">
    <name type="scientific">Haematococcus lacustris</name>
    <name type="common">Green alga</name>
    <name type="synonym">Haematococcus pluvialis</name>
    <dbReference type="NCBI Taxonomy" id="44745"/>
    <lineage>
        <taxon>Eukaryota</taxon>
        <taxon>Viridiplantae</taxon>
        <taxon>Chlorophyta</taxon>
        <taxon>core chlorophytes</taxon>
        <taxon>Chlorophyceae</taxon>
        <taxon>CS clade</taxon>
        <taxon>Chlamydomonadales</taxon>
        <taxon>Haematococcaceae</taxon>
        <taxon>Haematococcus</taxon>
    </lineage>
</organism>
<evidence type="ECO:0000256" key="4">
    <source>
        <dbReference type="PROSITE-ProRule" id="PRU01343"/>
    </source>
</evidence>
<name>A0A699YX38_HAELA</name>
<evidence type="ECO:0000256" key="1">
    <source>
        <dbReference type="ARBA" id="ARBA00022723"/>
    </source>
</evidence>
<evidence type="ECO:0000256" key="2">
    <source>
        <dbReference type="ARBA" id="ARBA00022771"/>
    </source>
</evidence>
<dbReference type="GO" id="GO:0003676">
    <property type="term" value="F:nucleic acid binding"/>
    <property type="evidence" value="ECO:0007669"/>
    <property type="project" value="InterPro"/>
</dbReference>
<dbReference type="PANTHER" id="PTHR23044:SF61">
    <property type="entry name" value="3'-5' EXORIBONUCLEASE 1-RELATED"/>
    <property type="match status" value="1"/>
</dbReference>
<dbReference type="InterPro" id="IPR051274">
    <property type="entry name" value="3-5_Exoribonuclease"/>
</dbReference>
<evidence type="ECO:0000256" key="3">
    <source>
        <dbReference type="ARBA" id="ARBA00022833"/>
    </source>
</evidence>
<dbReference type="InterPro" id="IPR036397">
    <property type="entry name" value="RNaseH_sf"/>
</dbReference>
<dbReference type="EMBL" id="BLLF01000103">
    <property type="protein sequence ID" value="GFH07582.1"/>
    <property type="molecule type" value="Genomic_DNA"/>
</dbReference>
<dbReference type="PROSITE" id="PS51999">
    <property type="entry name" value="ZF_GRF"/>
    <property type="match status" value="1"/>
</dbReference>
<comment type="caution">
    <text evidence="6">The sequence shown here is derived from an EMBL/GenBank/DDBJ whole genome shotgun (WGS) entry which is preliminary data.</text>
</comment>
<evidence type="ECO:0000259" key="5">
    <source>
        <dbReference type="PROSITE" id="PS51999"/>
    </source>
</evidence>
<dbReference type="Proteomes" id="UP000485058">
    <property type="component" value="Unassembled WGS sequence"/>
</dbReference>
<feature type="domain" description="GRF-type" evidence="5">
    <location>
        <begin position="118"/>
        <end position="167"/>
    </location>
</feature>
<evidence type="ECO:0000313" key="6">
    <source>
        <dbReference type="EMBL" id="GFH07582.1"/>
    </source>
</evidence>
<dbReference type="Pfam" id="PF06839">
    <property type="entry name" value="Zn_ribbon_GRF"/>
    <property type="match status" value="1"/>
</dbReference>
<dbReference type="AlphaFoldDB" id="A0A699YX38"/>
<dbReference type="SUPFAM" id="SSF53098">
    <property type="entry name" value="Ribonuclease H-like"/>
    <property type="match status" value="1"/>
</dbReference>
<proteinExistence type="predicted"/>
<keyword evidence="3" id="KW-0862">Zinc</keyword>
<dbReference type="InterPro" id="IPR010666">
    <property type="entry name" value="Znf_GRF"/>
</dbReference>
<dbReference type="Gene3D" id="3.30.420.10">
    <property type="entry name" value="Ribonuclease H-like superfamily/Ribonuclease H"/>
    <property type="match status" value="1"/>
</dbReference>
<protein>
    <submittedName>
        <fullName evidence="6">ERI1 exoribonuclease 2-like</fullName>
    </submittedName>
</protein>
<accession>A0A699YX38</accession>
<dbReference type="InterPro" id="IPR012337">
    <property type="entry name" value="RNaseH-like_sf"/>
</dbReference>
<gene>
    <name evidence="6" type="ORF">HaLaN_02402</name>
</gene>
<keyword evidence="2 4" id="KW-0863">Zinc-finger</keyword>
<keyword evidence="7" id="KW-1185">Reference proteome</keyword>
<reference evidence="6 7" key="1">
    <citation type="submission" date="2020-02" db="EMBL/GenBank/DDBJ databases">
        <title>Draft genome sequence of Haematococcus lacustris strain NIES-144.</title>
        <authorList>
            <person name="Morimoto D."/>
            <person name="Nakagawa S."/>
            <person name="Yoshida T."/>
            <person name="Sawayama S."/>
        </authorList>
    </citation>
    <scope>NUCLEOTIDE SEQUENCE [LARGE SCALE GENOMIC DNA]</scope>
    <source>
        <strain evidence="6 7">NIES-144</strain>
    </source>
</reference>
<evidence type="ECO:0000313" key="7">
    <source>
        <dbReference type="Proteomes" id="UP000485058"/>
    </source>
</evidence>
<dbReference type="GO" id="GO:0008270">
    <property type="term" value="F:zinc ion binding"/>
    <property type="evidence" value="ECO:0007669"/>
    <property type="project" value="UniProtKB-KW"/>
</dbReference>
<dbReference type="PANTHER" id="PTHR23044">
    <property type="entry name" value="3'-5' EXONUCLEASE ERI1-RELATED"/>
    <property type="match status" value="1"/>
</dbReference>